<sequence length="171" mass="17905">MGGLVYVAAYAPVSGTPAGEYNTRPEMSDSHVPSLVVGDPAGVGALRVDPRDPGRRAGIKEAFYNDVDDRTADAAIDLLSPDAPLQILSETLTVTGHRYGSIPHAYVVCTLDKAIPPAMQRRFVKEIDAVSVSPTTVTELEASHAPFLSRPAALAGAIAAAATHPYELVGN</sequence>
<dbReference type="InterPro" id="IPR000073">
    <property type="entry name" value="AB_hydrolase_1"/>
</dbReference>
<evidence type="ECO:0000313" key="3">
    <source>
        <dbReference type="Proteomes" id="UP001499989"/>
    </source>
</evidence>
<reference evidence="2 3" key="1">
    <citation type="journal article" date="2019" name="Int. J. Syst. Evol. Microbiol.">
        <title>The Global Catalogue of Microorganisms (GCM) 10K type strain sequencing project: providing services to taxonomists for standard genome sequencing and annotation.</title>
        <authorList>
            <consortium name="The Broad Institute Genomics Platform"/>
            <consortium name="The Broad Institute Genome Sequencing Center for Infectious Disease"/>
            <person name="Wu L."/>
            <person name="Ma J."/>
        </authorList>
    </citation>
    <scope>NUCLEOTIDE SEQUENCE [LARGE SCALE GENOMIC DNA]</scope>
    <source>
        <strain evidence="2 3">JCM 4531</strain>
    </source>
</reference>
<dbReference type="Gene3D" id="3.40.50.1820">
    <property type="entry name" value="alpha/beta hydrolase"/>
    <property type="match status" value="1"/>
</dbReference>
<feature type="domain" description="AB hydrolase-1" evidence="1">
    <location>
        <begin position="3"/>
        <end position="156"/>
    </location>
</feature>
<dbReference type="PANTHER" id="PTHR37017">
    <property type="entry name" value="AB HYDROLASE-1 DOMAIN-CONTAINING PROTEIN-RELATED"/>
    <property type="match status" value="1"/>
</dbReference>
<keyword evidence="3" id="KW-1185">Reference proteome</keyword>
<dbReference type="InterPro" id="IPR029058">
    <property type="entry name" value="AB_hydrolase_fold"/>
</dbReference>
<dbReference type="Proteomes" id="UP001499989">
    <property type="component" value="Unassembled WGS sequence"/>
</dbReference>
<proteinExistence type="predicted"/>
<accession>A0ABN3T9E0</accession>
<name>A0ABN3T9E0_9ACTN</name>
<dbReference type="InterPro" id="IPR052897">
    <property type="entry name" value="Sec-Metab_Biosynth_Hydrolase"/>
</dbReference>
<evidence type="ECO:0000313" key="2">
    <source>
        <dbReference type="EMBL" id="GAA2695251.1"/>
    </source>
</evidence>
<comment type="caution">
    <text evidence="2">The sequence shown here is derived from an EMBL/GenBank/DDBJ whole genome shotgun (WGS) entry which is preliminary data.</text>
</comment>
<dbReference type="Pfam" id="PF12697">
    <property type="entry name" value="Abhydrolase_6"/>
    <property type="match status" value="1"/>
</dbReference>
<dbReference type="SUPFAM" id="SSF53474">
    <property type="entry name" value="alpha/beta-Hydrolases"/>
    <property type="match status" value="1"/>
</dbReference>
<protein>
    <recommendedName>
        <fullName evidence="1">AB hydrolase-1 domain-containing protein</fullName>
    </recommendedName>
</protein>
<gene>
    <name evidence="2" type="ORF">GCM10010310_56500</name>
</gene>
<dbReference type="EMBL" id="BAAASK010000021">
    <property type="protein sequence ID" value="GAA2695251.1"/>
    <property type="molecule type" value="Genomic_DNA"/>
</dbReference>
<dbReference type="PANTHER" id="PTHR37017:SF11">
    <property type="entry name" value="ESTERASE_LIPASE_THIOESTERASE DOMAIN-CONTAINING PROTEIN"/>
    <property type="match status" value="1"/>
</dbReference>
<organism evidence="2 3">
    <name type="scientific">Streptomyces violaceolatus</name>
    <dbReference type="NCBI Taxonomy" id="67378"/>
    <lineage>
        <taxon>Bacteria</taxon>
        <taxon>Bacillati</taxon>
        <taxon>Actinomycetota</taxon>
        <taxon>Actinomycetes</taxon>
        <taxon>Kitasatosporales</taxon>
        <taxon>Streptomycetaceae</taxon>
        <taxon>Streptomyces</taxon>
        <taxon>Streptomyces violaceoruber group</taxon>
    </lineage>
</organism>
<evidence type="ECO:0000259" key="1">
    <source>
        <dbReference type="Pfam" id="PF12697"/>
    </source>
</evidence>